<feature type="non-terminal residue" evidence="4">
    <location>
        <position position="1"/>
    </location>
</feature>
<dbReference type="InterPro" id="IPR016167">
    <property type="entry name" value="FAD-bd_PCMH_sub1"/>
</dbReference>
<dbReference type="InterPro" id="IPR051264">
    <property type="entry name" value="FAD-oxidored/transferase_4"/>
</dbReference>
<dbReference type="AlphaFoldDB" id="A0A7J6UDB5"/>
<dbReference type="Pfam" id="PF01565">
    <property type="entry name" value="FAD_binding_4"/>
    <property type="match status" value="1"/>
</dbReference>
<sequence length="71" mass="7493">MVVGFAADSSNGSRIVISIISYNRHSNVVLRPKTTLEVSKAVKYCNDNFIPISVQGGNTGLVGGSVPVNNE</sequence>
<comment type="caution">
    <text evidence="4">The sequence shown here is derived from an EMBL/GenBank/DDBJ whole genome shotgun (WGS) entry which is preliminary data.</text>
</comment>
<dbReference type="InterPro" id="IPR036318">
    <property type="entry name" value="FAD-bd_PCMH-like_sf"/>
</dbReference>
<evidence type="ECO:0000259" key="3">
    <source>
        <dbReference type="Pfam" id="PF01565"/>
    </source>
</evidence>
<accession>A0A7J6UDB5</accession>
<dbReference type="EMBL" id="JABANM010000877">
    <property type="protein sequence ID" value="KAF4755220.1"/>
    <property type="molecule type" value="Genomic_DNA"/>
</dbReference>
<evidence type="ECO:0000313" key="5">
    <source>
        <dbReference type="Proteomes" id="UP000574390"/>
    </source>
</evidence>
<dbReference type="Gene3D" id="3.30.43.10">
    <property type="entry name" value="Uridine Diphospho-n-acetylenolpyruvylglucosamine Reductase, domain 2"/>
    <property type="match status" value="1"/>
</dbReference>
<dbReference type="GO" id="GO:0050660">
    <property type="term" value="F:flavin adenine dinucleotide binding"/>
    <property type="evidence" value="ECO:0007669"/>
    <property type="project" value="InterPro"/>
</dbReference>
<name>A0A7J6UDB5_PEROL</name>
<organism evidence="4 5">
    <name type="scientific">Perkinsus olseni</name>
    <name type="common">Perkinsus atlanticus</name>
    <dbReference type="NCBI Taxonomy" id="32597"/>
    <lineage>
        <taxon>Eukaryota</taxon>
        <taxon>Sar</taxon>
        <taxon>Alveolata</taxon>
        <taxon>Perkinsozoa</taxon>
        <taxon>Perkinsea</taxon>
        <taxon>Perkinsida</taxon>
        <taxon>Perkinsidae</taxon>
        <taxon>Perkinsus</taxon>
    </lineage>
</organism>
<dbReference type="GO" id="GO:0016491">
    <property type="term" value="F:oxidoreductase activity"/>
    <property type="evidence" value="ECO:0007669"/>
    <property type="project" value="UniProtKB-KW"/>
</dbReference>
<dbReference type="PANTHER" id="PTHR43716">
    <property type="entry name" value="D-2-HYDROXYGLUTARATE DEHYDROGENASE, MITOCHONDRIAL"/>
    <property type="match status" value="1"/>
</dbReference>
<proteinExistence type="predicted"/>
<dbReference type="SUPFAM" id="SSF56176">
    <property type="entry name" value="FAD-binding/transporter-associated domain-like"/>
    <property type="match status" value="1"/>
</dbReference>
<reference evidence="4 5" key="1">
    <citation type="submission" date="2020-04" db="EMBL/GenBank/DDBJ databases">
        <title>Perkinsus olseni comparative genomics.</title>
        <authorList>
            <person name="Bogema D.R."/>
        </authorList>
    </citation>
    <scope>NUCLEOTIDE SEQUENCE [LARGE SCALE GENOMIC DNA]</scope>
    <source>
        <strain evidence="4">ATCC PRA-205</strain>
    </source>
</reference>
<evidence type="ECO:0000256" key="2">
    <source>
        <dbReference type="ARBA" id="ARBA00023002"/>
    </source>
</evidence>
<dbReference type="Proteomes" id="UP000574390">
    <property type="component" value="Unassembled WGS sequence"/>
</dbReference>
<dbReference type="InterPro" id="IPR006094">
    <property type="entry name" value="Oxid_FAD_bind_N"/>
</dbReference>
<protein>
    <submittedName>
        <fullName evidence="4">D-2-hydroxyglutarate dehydrogenase, mitochondrial</fullName>
    </submittedName>
</protein>
<keyword evidence="2" id="KW-0560">Oxidoreductase</keyword>
<dbReference type="PANTHER" id="PTHR43716:SF1">
    <property type="entry name" value="D-2-HYDROXYGLUTARATE DEHYDROGENASE, MITOCHONDRIAL"/>
    <property type="match status" value="1"/>
</dbReference>
<evidence type="ECO:0000313" key="4">
    <source>
        <dbReference type="EMBL" id="KAF4755220.1"/>
    </source>
</evidence>
<comment type="cofactor">
    <cofactor evidence="1">
        <name>FAD</name>
        <dbReference type="ChEBI" id="CHEBI:57692"/>
    </cofactor>
</comment>
<gene>
    <name evidence="4" type="primary">D2HGDH_2</name>
    <name evidence="4" type="ORF">FOZ62_018093</name>
</gene>
<dbReference type="GO" id="GO:0005739">
    <property type="term" value="C:mitochondrion"/>
    <property type="evidence" value="ECO:0007669"/>
    <property type="project" value="TreeGrafter"/>
</dbReference>
<evidence type="ECO:0000256" key="1">
    <source>
        <dbReference type="ARBA" id="ARBA00001974"/>
    </source>
</evidence>
<feature type="domain" description="FAD linked oxidase N-terminal" evidence="3">
    <location>
        <begin position="28"/>
        <end position="66"/>
    </location>
</feature>